<name>A0A8H7EWW8_AGABI</name>
<evidence type="ECO:0000313" key="2">
    <source>
        <dbReference type="EMBL" id="KAF7761516.1"/>
    </source>
</evidence>
<keyword evidence="1" id="KW-0812">Transmembrane</keyword>
<keyword evidence="1" id="KW-1133">Transmembrane helix</keyword>
<evidence type="ECO:0000313" key="3">
    <source>
        <dbReference type="Proteomes" id="UP000629468"/>
    </source>
</evidence>
<accession>A0A8H7EWW8</accession>
<sequence>MVTTKLTTDEHYDNVPATRISRQLTYLIYASLAISTCVFASSMVLLGFSSYWLSIAGFGLILIHHFIILGNRWKQRRLRGSANSNPSTTPSPMPTSSRRFVIFSTWFITLVYVAAFAIVVMNAQYMFRGWFEYWDSLFISAIVEARGEQFRELKMQSGTICHNTKSERECQSGSADVQHLEGSFQVYSMPLRT</sequence>
<dbReference type="AlphaFoldDB" id="A0A8H7EWW8"/>
<comment type="caution">
    <text evidence="2">The sequence shown here is derived from an EMBL/GenBank/DDBJ whole genome shotgun (WGS) entry which is preliminary data.</text>
</comment>
<dbReference type="EMBL" id="JABXXO010000013">
    <property type="protein sequence ID" value="KAF7761516.1"/>
    <property type="molecule type" value="Genomic_DNA"/>
</dbReference>
<evidence type="ECO:0000256" key="1">
    <source>
        <dbReference type="SAM" id="Phobius"/>
    </source>
</evidence>
<reference evidence="2 3" key="1">
    <citation type="journal article" name="Sci. Rep.">
        <title>Telomere-to-telomere assembled and centromere annotated genomes of the two main subspecies of the button mushroom Agaricus bisporus reveal especially polymorphic chromosome ends.</title>
        <authorList>
            <person name="Sonnenberg A.S.M."/>
            <person name="Sedaghat-Telgerd N."/>
            <person name="Lavrijssen B."/>
            <person name="Ohm R.A."/>
            <person name="Hendrickx P.M."/>
            <person name="Scholtmeijer K."/>
            <person name="Baars J.J.P."/>
            <person name="van Peer A."/>
        </authorList>
    </citation>
    <scope>NUCLEOTIDE SEQUENCE [LARGE SCALE GENOMIC DNA]</scope>
    <source>
        <strain evidence="2 3">H119_p4</strain>
    </source>
</reference>
<protein>
    <submittedName>
        <fullName evidence="2">Uncharacterized protein</fullName>
    </submittedName>
</protein>
<gene>
    <name evidence="2" type="ORF">Agabi119p4_9508</name>
</gene>
<keyword evidence="1" id="KW-0472">Membrane</keyword>
<proteinExistence type="predicted"/>
<organism evidence="2 3">
    <name type="scientific">Agaricus bisporus var. burnettii</name>
    <dbReference type="NCBI Taxonomy" id="192524"/>
    <lineage>
        <taxon>Eukaryota</taxon>
        <taxon>Fungi</taxon>
        <taxon>Dikarya</taxon>
        <taxon>Basidiomycota</taxon>
        <taxon>Agaricomycotina</taxon>
        <taxon>Agaricomycetes</taxon>
        <taxon>Agaricomycetidae</taxon>
        <taxon>Agaricales</taxon>
        <taxon>Agaricineae</taxon>
        <taxon>Agaricaceae</taxon>
        <taxon>Agaricus</taxon>
    </lineage>
</organism>
<dbReference type="Proteomes" id="UP000629468">
    <property type="component" value="Unassembled WGS sequence"/>
</dbReference>
<feature type="transmembrane region" description="Helical" evidence="1">
    <location>
        <begin position="100"/>
        <end position="127"/>
    </location>
</feature>
<feature type="transmembrane region" description="Helical" evidence="1">
    <location>
        <begin position="51"/>
        <end position="69"/>
    </location>
</feature>
<feature type="transmembrane region" description="Helical" evidence="1">
    <location>
        <begin position="26"/>
        <end position="45"/>
    </location>
</feature>